<evidence type="ECO:0000313" key="3">
    <source>
        <dbReference type="Proteomes" id="UP001525961"/>
    </source>
</evidence>
<dbReference type="Proteomes" id="UP001525961">
    <property type="component" value="Unassembled WGS sequence"/>
</dbReference>
<proteinExistence type="predicted"/>
<dbReference type="SUPFAM" id="SSF53448">
    <property type="entry name" value="Nucleotide-diphospho-sugar transferases"/>
    <property type="match status" value="1"/>
</dbReference>
<dbReference type="InterPro" id="IPR029044">
    <property type="entry name" value="Nucleotide-diphossugar_trans"/>
</dbReference>
<sequence>MEKLPLISVIIPAYNAETYLSDAIESVFVQDYHSLEILVVDDGSSDRTAEIAKEYGDRIRYIYQNNAGPAAARNAGIKLAKGEILGFLDADDLWSENCVIELVNAFLENPSIQIAQGLIQELQLFDSKFEKTTPAYHYINLGSALYRRGVFDKLGGFDETMRYGEDVDLFLRAWENNIPKKLIKTVSLFYRKHQENMTGGKELVELGFLRIYKKHIERKRQRQDTFASLPKELPSLSEYLGVHPSHPRFQSFN</sequence>
<reference evidence="2 3" key="1">
    <citation type="journal article" date="2022" name="Front. Microbiol.">
        <title>High genomic differentiation and limited gene flow indicate recent cryptic speciation within the genus Laspinema (cyanobacteria).</title>
        <authorList>
            <person name="Stanojkovic A."/>
            <person name="Skoupy S."/>
            <person name="Skaloud P."/>
            <person name="Dvorak P."/>
        </authorList>
    </citation>
    <scope>NUCLEOTIDE SEQUENCE [LARGE SCALE GENOMIC DNA]</scope>
    <source>
        <strain evidence="2 3">D3b</strain>
    </source>
</reference>
<dbReference type="InterPro" id="IPR001173">
    <property type="entry name" value="Glyco_trans_2-like"/>
</dbReference>
<dbReference type="EMBL" id="JAMXFA010000032">
    <property type="protein sequence ID" value="MCT7980093.1"/>
    <property type="molecule type" value="Genomic_DNA"/>
</dbReference>
<accession>A0ABT2NBL8</accession>
<dbReference type="RefSeq" id="WP_261236645.1">
    <property type="nucleotide sequence ID" value="NZ_JAMXFA010000032.1"/>
</dbReference>
<evidence type="ECO:0000313" key="2">
    <source>
        <dbReference type="EMBL" id="MCT7980093.1"/>
    </source>
</evidence>
<keyword evidence="3" id="KW-1185">Reference proteome</keyword>
<dbReference type="CDD" id="cd00761">
    <property type="entry name" value="Glyco_tranf_GTA_type"/>
    <property type="match status" value="1"/>
</dbReference>
<dbReference type="Gene3D" id="3.90.550.10">
    <property type="entry name" value="Spore Coat Polysaccharide Biosynthesis Protein SpsA, Chain A"/>
    <property type="match status" value="1"/>
</dbReference>
<dbReference type="PANTHER" id="PTHR22916">
    <property type="entry name" value="GLYCOSYLTRANSFERASE"/>
    <property type="match status" value="1"/>
</dbReference>
<feature type="domain" description="Glycosyltransferase 2-like" evidence="1">
    <location>
        <begin position="8"/>
        <end position="116"/>
    </location>
</feature>
<name>A0ABT2NBL8_9CYAN</name>
<dbReference type="Pfam" id="PF00535">
    <property type="entry name" value="Glycos_transf_2"/>
    <property type="match status" value="1"/>
</dbReference>
<comment type="caution">
    <text evidence="2">The sequence shown here is derived from an EMBL/GenBank/DDBJ whole genome shotgun (WGS) entry which is preliminary data.</text>
</comment>
<gene>
    <name evidence="2" type="ORF">NG792_20430</name>
</gene>
<protein>
    <submittedName>
        <fullName evidence="2">Glycosyltransferase family 2 protein</fullName>
    </submittedName>
</protein>
<dbReference type="PANTHER" id="PTHR22916:SF3">
    <property type="entry name" value="UDP-GLCNAC:BETAGAL BETA-1,3-N-ACETYLGLUCOSAMINYLTRANSFERASE-LIKE PROTEIN 1"/>
    <property type="match status" value="1"/>
</dbReference>
<organism evidence="2 3">
    <name type="scientific">Laspinema olomoucense D3b</name>
    <dbReference type="NCBI Taxonomy" id="2953688"/>
    <lineage>
        <taxon>Bacteria</taxon>
        <taxon>Bacillati</taxon>
        <taxon>Cyanobacteriota</taxon>
        <taxon>Cyanophyceae</taxon>
        <taxon>Oscillatoriophycideae</taxon>
        <taxon>Oscillatoriales</taxon>
        <taxon>Laspinemataceae</taxon>
        <taxon>Laspinema</taxon>
        <taxon>Laspinema olomoucense</taxon>
    </lineage>
</organism>
<evidence type="ECO:0000259" key="1">
    <source>
        <dbReference type="Pfam" id="PF00535"/>
    </source>
</evidence>